<name>A0A381YSB8_9ZZZZ</name>
<accession>A0A381YSB8</accession>
<dbReference type="InterPro" id="IPR050076">
    <property type="entry name" value="ArchSynthase1/Queuine_TRR"/>
</dbReference>
<dbReference type="Pfam" id="PF01702">
    <property type="entry name" value="TGT"/>
    <property type="match status" value="1"/>
</dbReference>
<dbReference type="GO" id="GO:0005829">
    <property type="term" value="C:cytosol"/>
    <property type="evidence" value="ECO:0007669"/>
    <property type="project" value="TreeGrafter"/>
</dbReference>
<dbReference type="EMBL" id="UINC01018945">
    <property type="protein sequence ID" value="SVA79938.1"/>
    <property type="molecule type" value="Genomic_DNA"/>
</dbReference>
<organism evidence="3">
    <name type="scientific">marine metagenome</name>
    <dbReference type="NCBI Taxonomy" id="408172"/>
    <lineage>
        <taxon>unclassified sequences</taxon>
        <taxon>metagenomes</taxon>
        <taxon>ecological metagenomes</taxon>
    </lineage>
</organism>
<feature type="domain" description="tRNA-guanine(15) transglycosylase-like" evidence="2">
    <location>
        <begin position="2"/>
        <end position="263"/>
    </location>
</feature>
<sequence length="266" mass="29147">VDDDGAEFRSTYDGSTHRLTPESAARVQADLGADMQMVLDVCPALPAPEAVVREAMERTVQWAVRGRRAFLDHPDAPGRQSQFGIVQGGVDPGLRAESAERTVRVDFDGYAVGGLSVGETRSEMLDSLDGVTACLPSDQPRYFMGLGDPVGLVEVVARGIDMFDCVLPTRHARHGTVLTTGGRLNLRNARFATDDQPLDPGFPASPAHRWSRAYLRHLLLTDEPTGRRLLTLHNLAWLLDFVARLRAAILDGRFGEFRAETLAVWS</sequence>
<feature type="non-terminal residue" evidence="3">
    <location>
        <position position="1"/>
    </location>
</feature>
<protein>
    <recommendedName>
        <fullName evidence="2">tRNA-guanine(15) transglycosylase-like domain-containing protein</fullName>
    </recommendedName>
</protein>
<evidence type="ECO:0000259" key="2">
    <source>
        <dbReference type="Pfam" id="PF01702"/>
    </source>
</evidence>
<evidence type="ECO:0000313" key="3">
    <source>
        <dbReference type="EMBL" id="SVA79938.1"/>
    </source>
</evidence>
<keyword evidence="1" id="KW-0819">tRNA processing</keyword>
<dbReference type="Gene3D" id="3.20.20.105">
    <property type="entry name" value="Queuine tRNA-ribosyltransferase-like"/>
    <property type="match status" value="1"/>
</dbReference>
<dbReference type="PANTHER" id="PTHR46499:SF1">
    <property type="entry name" value="QUEUINE TRNA-RIBOSYLTRANSFERASE"/>
    <property type="match status" value="1"/>
</dbReference>
<dbReference type="SUPFAM" id="SSF51713">
    <property type="entry name" value="tRNA-guanine transglycosylase"/>
    <property type="match status" value="1"/>
</dbReference>
<evidence type="ECO:0000256" key="1">
    <source>
        <dbReference type="ARBA" id="ARBA00022694"/>
    </source>
</evidence>
<dbReference type="NCBIfam" id="TIGR00449">
    <property type="entry name" value="tgt_general"/>
    <property type="match status" value="1"/>
</dbReference>
<dbReference type="InterPro" id="IPR002616">
    <property type="entry name" value="tRNA_ribo_trans-like"/>
</dbReference>
<dbReference type="InterPro" id="IPR036511">
    <property type="entry name" value="TGT-like_sf"/>
</dbReference>
<gene>
    <name evidence="3" type="ORF">METZ01_LOCUS132792</name>
</gene>
<dbReference type="GO" id="GO:0008616">
    <property type="term" value="P:tRNA queuosine(34) biosynthetic process"/>
    <property type="evidence" value="ECO:0007669"/>
    <property type="project" value="TreeGrafter"/>
</dbReference>
<dbReference type="PANTHER" id="PTHR46499">
    <property type="entry name" value="QUEUINE TRNA-RIBOSYLTRANSFERASE"/>
    <property type="match status" value="1"/>
</dbReference>
<reference evidence="3" key="1">
    <citation type="submission" date="2018-05" db="EMBL/GenBank/DDBJ databases">
        <authorList>
            <person name="Lanie J.A."/>
            <person name="Ng W.-L."/>
            <person name="Kazmierczak K.M."/>
            <person name="Andrzejewski T.M."/>
            <person name="Davidsen T.M."/>
            <person name="Wayne K.J."/>
            <person name="Tettelin H."/>
            <person name="Glass J.I."/>
            <person name="Rusch D."/>
            <person name="Podicherti R."/>
            <person name="Tsui H.-C.T."/>
            <person name="Winkler M.E."/>
        </authorList>
    </citation>
    <scope>NUCLEOTIDE SEQUENCE</scope>
</reference>
<dbReference type="AlphaFoldDB" id="A0A381YSB8"/>
<proteinExistence type="predicted"/>